<proteinExistence type="predicted"/>
<accession>A8G6S4</accession>
<dbReference type="AlphaFoldDB" id="A8G6S4"/>
<protein>
    <recommendedName>
        <fullName evidence="3">DUF4258 domain-containing protein</fullName>
    </recommendedName>
</protein>
<gene>
    <name evidence="1" type="ordered locus">P9215_16921</name>
</gene>
<dbReference type="Proteomes" id="UP000002014">
    <property type="component" value="Chromosome"/>
</dbReference>
<dbReference type="OrthoDB" id="5540949at2"/>
<dbReference type="HOGENOM" id="CLU_181380_1_0_3"/>
<evidence type="ECO:0000313" key="2">
    <source>
        <dbReference type="Proteomes" id="UP000002014"/>
    </source>
</evidence>
<dbReference type="RefSeq" id="WP_012008336.1">
    <property type="nucleotide sequence ID" value="NC_009840.1"/>
</dbReference>
<sequence>MPKTKHYNSRIQQRGIKESTIQLAQELGQVYGDKFILGKKEINHELKKIRQREKNLLKALDQGGVVVVEADGVLVTAYQIDSPIRFFKQ</sequence>
<dbReference type="KEGG" id="pmh:P9215_16921"/>
<dbReference type="STRING" id="93060.P9215_16921"/>
<evidence type="ECO:0008006" key="3">
    <source>
        <dbReference type="Google" id="ProtNLM"/>
    </source>
</evidence>
<name>A8G6S4_PROM2</name>
<reference evidence="1 2" key="1">
    <citation type="journal article" date="2007" name="PLoS Genet.">
        <title>Patterns and implications of gene gain and loss in the evolution of Prochlorococcus.</title>
        <authorList>
            <person name="Kettler G.C."/>
            <person name="Martiny A.C."/>
            <person name="Huang K."/>
            <person name="Zucker J."/>
            <person name="Coleman M.L."/>
            <person name="Rodrigue S."/>
            <person name="Chen F."/>
            <person name="Lapidus A."/>
            <person name="Ferriera S."/>
            <person name="Johnson J."/>
            <person name="Steglich C."/>
            <person name="Church G.M."/>
            <person name="Richardson P."/>
            <person name="Chisholm S.W."/>
        </authorList>
    </citation>
    <scope>NUCLEOTIDE SEQUENCE [LARGE SCALE GENOMIC DNA]</scope>
    <source>
        <strain evidence="1 2">MIT 9215</strain>
    </source>
</reference>
<dbReference type="eggNOG" id="ENOG5033CKK">
    <property type="taxonomic scope" value="Bacteria"/>
</dbReference>
<dbReference type="EMBL" id="CP000825">
    <property type="protein sequence ID" value="ABV51305.1"/>
    <property type="molecule type" value="Genomic_DNA"/>
</dbReference>
<organism evidence="1 2">
    <name type="scientific">Prochlorococcus marinus (strain MIT 9215)</name>
    <dbReference type="NCBI Taxonomy" id="93060"/>
    <lineage>
        <taxon>Bacteria</taxon>
        <taxon>Bacillati</taxon>
        <taxon>Cyanobacteriota</taxon>
        <taxon>Cyanophyceae</taxon>
        <taxon>Synechococcales</taxon>
        <taxon>Prochlorococcaceae</taxon>
        <taxon>Prochlorococcus</taxon>
    </lineage>
</organism>
<evidence type="ECO:0000313" key="1">
    <source>
        <dbReference type="EMBL" id="ABV51305.1"/>
    </source>
</evidence>